<proteinExistence type="predicted"/>
<gene>
    <name evidence="1" type="ORF">ENV14_05085</name>
</gene>
<dbReference type="EMBL" id="DTFF01000043">
    <property type="protein sequence ID" value="HGI87751.1"/>
    <property type="molecule type" value="Genomic_DNA"/>
</dbReference>
<organism evidence="1">
    <name type="scientific">Ignisphaera aggregans</name>
    <dbReference type="NCBI Taxonomy" id="334771"/>
    <lineage>
        <taxon>Archaea</taxon>
        <taxon>Thermoproteota</taxon>
        <taxon>Thermoprotei</taxon>
        <taxon>Desulfurococcales</taxon>
        <taxon>Desulfurococcaceae</taxon>
        <taxon>Ignisphaera</taxon>
    </lineage>
</organism>
<dbReference type="AlphaFoldDB" id="A0A7C4BC62"/>
<reference evidence="1" key="1">
    <citation type="journal article" date="2020" name="mSystems">
        <title>Genome- and Community-Level Interaction Insights into Carbon Utilization and Element Cycling Functions of Hydrothermarchaeota in Hydrothermal Sediment.</title>
        <authorList>
            <person name="Zhou Z."/>
            <person name="Liu Y."/>
            <person name="Xu W."/>
            <person name="Pan J."/>
            <person name="Luo Z.H."/>
            <person name="Li M."/>
        </authorList>
    </citation>
    <scope>NUCLEOTIDE SEQUENCE [LARGE SCALE GENOMIC DNA]</scope>
    <source>
        <strain evidence="1">SpSt-732</strain>
    </source>
</reference>
<accession>A0A7C4BC62</accession>
<sequence length="124" mass="13870">MVTARARFLAKKFEEKYGVIGKVAGRYIAAGLSVELMHPTRYGPIHLVARGCGGMLFAIEIVDKLEKLTLDTIKTLVEKAKLIRAKPVLVLYFSNIRLSDELHKFCVENGVKIRVIRPSEETVA</sequence>
<protein>
    <submittedName>
        <fullName evidence="1">Uncharacterized protein</fullName>
    </submittedName>
</protein>
<name>A0A7C4BC62_9CREN</name>
<evidence type="ECO:0000313" key="1">
    <source>
        <dbReference type="EMBL" id="HGI87751.1"/>
    </source>
</evidence>
<comment type="caution">
    <text evidence="1">The sequence shown here is derived from an EMBL/GenBank/DDBJ whole genome shotgun (WGS) entry which is preliminary data.</text>
</comment>